<comment type="caution">
    <text evidence="2">The sequence shown here is derived from an EMBL/GenBank/DDBJ whole genome shotgun (WGS) entry which is preliminary data.</text>
</comment>
<keyword evidence="3" id="KW-1185">Reference proteome</keyword>
<sequence>MKTVDWVWPTADLSGGADGSVMSKLFRGQSLSDTALLAREAVQNSYDAAMRFQQQNPDVPFRVVFRFVSLFGDEKADAIEALDLKGMRKRRAEYVKHSKDPLQSGNALDSLDDPTQALRLLYVEDYGTHGLHGDPSIFQESHLFMAMYYIGASTKAADAGGSYGFGKSALERASRTHSVIAHTTFEQHDDDPVRTRLVGFTWWPNLQVGKTMYNGRASFSDHHAAGPAVQKVATPFSDQDANLVANRLGFQPRDPDKLDELGTSFLIVDPAIEPAELLTELEKWWWPALEEHRLDVEVILPSGEAKVPKPAGNPFVAQFLRAFRIATKLDEPGDPNRERLASKNWRNRSGSGGQDLGSLALVVPDGTPVDEDGEETEGTPLVALVRGPRMVIRYESYTRRRVALRGVFVASDKANVLLRETEPSSHDRWTTNTAGDLSQEATEVARAVMTKIRTSVTDMAKAIAPPPSKRNQSLGHFSRLMLGFMGSKRGPTSPPPAGGERIELQFPEGRPAPEVLDDDQVRIKTKFTVRVADAAERSACEARVACQLYIFEDESQSQSRWPVKVRPVGKQHSFVQEDDGSWRGVISKADKITFVAESDPYPNLWTISMQPTVMRVSDWSDQ</sequence>
<dbReference type="RefSeq" id="WP_156269332.1">
    <property type="nucleotide sequence ID" value="NZ_WOGU01000007.1"/>
</dbReference>
<evidence type="ECO:0000313" key="2">
    <source>
        <dbReference type="EMBL" id="MUN63417.1"/>
    </source>
</evidence>
<evidence type="ECO:0000256" key="1">
    <source>
        <dbReference type="SAM" id="MobiDB-lite"/>
    </source>
</evidence>
<accession>A0A6N8GMC4</accession>
<protein>
    <submittedName>
        <fullName evidence="2">Uncharacterized protein</fullName>
    </submittedName>
</protein>
<dbReference type="EMBL" id="WOGU01000007">
    <property type="protein sequence ID" value="MUN63417.1"/>
    <property type="molecule type" value="Genomic_DNA"/>
</dbReference>
<evidence type="ECO:0000313" key="3">
    <source>
        <dbReference type="Proteomes" id="UP000436989"/>
    </source>
</evidence>
<dbReference type="AlphaFoldDB" id="A0A6N8GMC4"/>
<gene>
    <name evidence="2" type="ORF">GMA12_09735</name>
</gene>
<feature type="region of interest" description="Disordered" evidence="1">
    <location>
        <begin position="330"/>
        <end position="360"/>
    </location>
</feature>
<feature type="compositionally biased region" description="Basic and acidic residues" evidence="1">
    <location>
        <begin position="330"/>
        <end position="341"/>
    </location>
</feature>
<dbReference type="Proteomes" id="UP000436989">
    <property type="component" value="Unassembled WGS sequence"/>
</dbReference>
<proteinExistence type="predicted"/>
<name>A0A6N8GMC4_9MICC</name>
<reference evidence="2 3" key="1">
    <citation type="submission" date="2019-12" db="EMBL/GenBank/DDBJ databases">
        <authorList>
            <person name="Shi Y."/>
        </authorList>
    </citation>
    <scope>NUCLEOTIDE SEQUENCE [LARGE SCALE GENOMIC DNA]</scope>
    <source>
        <strain evidence="2 3">JCM 17929</strain>
    </source>
</reference>
<organism evidence="2 3">
    <name type="scientific">Kocuria sediminis</name>
    <dbReference type="NCBI Taxonomy" id="1038857"/>
    <lineage>
        <taxon>Bacteria</taxon>
        <taxon>Bacillati</taxon>
        <taxon>Actinomycetota</taxon>
        <taxon>Actinomycetes</taxon>
        <taxon>Micrococcales</taxon>
        <taxon>Micrococcaceae</taxon>
        <taxon>Kocuria</taxon>
    </lineage>
</organism>